<name>X0VC23_9ZZZZ</name>
<sequence>MLGLLWYLLRPLGLLETPESPCELLDPVALGADVLI</sequence>
<gene>
    <name evidence="1" type="ORF">S01H1_21877</name>
</gene>
<feature type="non-terminal residue" evidence="1">
    <location>
        <position position="36"/>
    </location>
</feature>
<organism evidence="1">
    <name type="scientific">marine sediment metagenome</name>
    <dbReference type="NCBI Taxonomy" id="412755"/>
    <lineage>
        <taxon>unclassified sequences</taxon>
        <taxon>metagenomes</taxon>
        <taxon>ecological metagenomes</taxon>
    </lineage>
</organism>
<comment type="caution">
    <text evidence="1">The sequence shown here is derived from an EMBL/GenBank/DDBJ whole genome shotgun (WGS) entry which is preliminary data.</text>
</comment>
<evidence type="ECO:0000313" key="1">
    <source>
        <dbReference type="EMBL" id="GAF98140.1"/>
    </source>
</evidence>
<reference evidence="1" key="1">
    <citation type="journal article" date="2014" name="Front. Microbiol.">
        <title>High frequency of phylogenetically diverse reductive dehalogenase-homologous genes in deep subseafloor sedimentary metagenomes.</title>
        <authorList>
            <person name="Kawai M."/>
            <person name="Futagami T."/>
            <person name="Toyoda A."/>
            <person name="Takaki Y."/>
            <person name="Nishi S."/>
            <person name="Hori S."/>
            <person name="Arai W."/>
            <person name="Tsubouchi T."/>
            <person name="Morono Y."/>
            <person name="Uchiyama I."/>
            <person name="Ito T."/>
            <person name="Fujiyama A."/>
            <person name="Inagaki F."/>
            <person name="Takami H."/>
        </authorList>
    </citation>
    <scope>NUCLEOTIDE SEQUENCE</scope>
    <source>
        <strain evidence="1">Expedition CK06-06</strain>
    </source>
</reference>
<dbReference type="AlphaFoldDB" id="X0VC23"/>
<accession>X0VC23</accession>
<proteinExistence type="predicted"/>
<protein>
    <submittedName>
        <fullName evidence="1">Uncharacterized protein</fullName>
    </submittedName>
</protein>
<dbReference type="EMBL" id="BARS01012220">
    <property type="protein sequence ID" value="GAF98140.1"/>
    <property type="molecule type" value="Genomic_DNA"/>
</dbReference>